<evidence type="ECO:0000313" key="2">
    <source>
        <dbReference type="EMBL" id="TFK79462.1"/>
    </source>
</evidence>
<accession>A0A5C3NQZ2</accession>
<proteinExistence type="predicted"/>
<reference evidence="2 3" key="1">
    <citation type="journal article" date="2019" name="Nat. Ecol. Evol.">
        <title>Megaphylogeny resolves global patterns of mushroom evolution.</title>
        <authorList>
            <person name="Varga T."/>
            <person name="Krizsan K."/>
            <person name="Foldi C."/>
            <person name="Dima B."/>
            <person name="Sanchez-Garcia M."/>
            <person name="Sanchez-Ramirez S."/>
            <person name="Szollosi G.J."/>
            <person name="Szarkandi J.G."/>
            <person name="Papp V."/>
            <person name="Albert L."/>
            <person name="Andreopoulos W."/>
            <person name="Angelini C."/>
            <person name="Antonin V."/>
            <person name="Barry K.W."/>
            <person name="Bougher N.L."/>
            <person name="Buchanan P."/>
            <person name="Buyck B."/>
            <person name="Bense V."/>
            <person name="Catcheside P."/>
            <person name="Chovatia M."/>
            <person name="Cooper J."/>
            <person name="Damon W."/>
            <person name="Desjardin D."/>
            <person name="Finy P."/>
            <person name="Geml J."/>
            <person name="Haridas S."/>
            <person name="Hughes K."/>
            <person name="Justo A."/>
            <person name="Karasinski D."/>
            <person name="Kautmanova I."/>
            <person name="Kiss B."/>
            <person name="Kocsube S."/>
            <person name="Kotiranta H."/>
            <person name="LaButti K.M."/>
            <person name="Lechner B.E."/>
            <person name="Liimatainen K."/>
            <person name="Lipzen A."/>
            <person name="Lukacs Z."/>
            <person name="Mihaltcheva S."/>
            <person name="Morgado L.N."/>
            <person name="Niskanen T."/>
            <person name="Noordeloos M.E."/>
            <person name="Ohm R.A."/>
            <person name="Ortiz-Santana B."/>
            <person name="Ovrebo C."/>
            <person name="Racz N."/>
            <person name="Riley R."/>
            <person name="Savchenko A."/>
            <person name="Shiryaev A."/>
            <person name="Soop K."/>
            <person name="Spirin V."/>
            <person name="Szebenyi C."/>
            <person name="Tomsovsky M."/>
            <person name="Tulloss R.E."/>
            <person name="Uehling J."/>
            <person name="Grigoriev I.V."/>
            <person name="Vagvolgyi C."/>
            <person name="Papp T."/>
            <person name="Martin F.M."/>
            <person name="Miettinen O."/>
            <person name="Hibbett D.S."/>
            <person name="Nagy L.G."/>
        </authorList>
    </citation>
    <scope>NUCLEOTIDE SEQUENCE [LARGE SCALE GENOMIC DNA]</scope>
    <source>
        <strain evidence="2 3">HHB13444</strain>
    </source>
</reference>
<sequence>LYGCFRALRHWRLYLIGIKHLILEVDAKYIKDMLNNPDLQPNATINRWIQGILLFDFELRHIPADKHRGPDALSRRPPTDEEQKQTEEMEKWLDDTTFFSVIMKEPDRIYDLPSYQTGPNKHEEILTQIRYFLMTLKTPSFSTTQA</sequence>
<protein>
    <recommendedName>
        <fullName evidence="4">Reverse transcriptase RNase H-like domain-containing protein</fullName>
    </recommendedName>
</protein>
<feature type="region of interest" description="Disordered" evidence="1">
    <location>
        <begin position="66"/>
        <end position="87"/>
    </location>
</feature>
<evidence type="ECO:0000256" key="1">
    <source>
        <dbReference type="SAM" id="MobiDB-lite"/>
    </source>
</evidence>
<name>A0A5C3NQZ2_9APHY</name>
<keyword evidence="3" id="KW-1185">Reference proteome</keyword>
<organism evidence="2 3">
    <name type="scientific">Polyporus arcularius HHB13444</name>
    <dbReference type="NCBI Taxonomy" id="1314778"/>
    <lineage>
        <taxon>Eukaryota</taxon>
        <taxon>Fungi</taxon>
        <taxon>Dikarya</taxon>
        <taxon>Basidiomycota</taxon>
        <taxon>Agaricomycotina</taxon>
        <taxon>Agaricomycetes</taxon>
        <taxon>Polyporales</taxon>
        <taxon>Polyporaceae</taxon>
        <taxon>Polyporus</taxon>
    </lineage>
</organism>
<feature type="non-terminal residue" evidence="2">
    <location>
        <position position="146"/>
    </location>
</feature>
<dbReference type="STRING" id="1314778.A0A5C3NQZ2"/>
<dbReference type="AlphaFoldDB" id="A0A5C3NQZ2"/>
<dbReference type="EMBL" id="ML212025">
    <property type="protein sequence ID" value="TFK79462.1"/>
    <property type="molecule type" value="Genomic_DNA"/>
</dbReference>
<feature type="non-terminal residue" evidence="2">
    <location>
        <position position="1"/>
    </location>
</feature>
<evidence type="ECO:0000313" key="3">
    <source>
        <dbReference type="Proteomes" id="UP000308197"/>
    </source>
</evidence>
<dbReference type="Proteomes" id="UP000308197">
    <property type="component" value="Unassembled WGS sequence"/>
</dbReference>
<gene>
    <name evidence="2" type="ORF">K466DRAFT_462810</name>
</gene>
<dbReference type="InParanoid" id="A0A5C3NQZ2"/>
<evidence type="ECO:0008006" key="4">
    <source>
        <dbReference type="Google" id="ProtNLM"/>
    </source>
</evidence>